<sequence length="83" mass="9654">MFLDTSLNACLHLENLHIKGIGESTVTRRQVELLPNQKTKKQTQQRRIQQVLMSASPQKHRRVEHLLLLRSSPLLQMHQNHGL</sequence>
<gene>
    <name evidence="1" type="ORF">AV530_000251</name>
</gene>
<comment type="caution">
    <text evidence="1">The sequence shown here is derived from an EMBL/GenBank/DDBJ whole genome shotgun (WGS) entry which is preliminary data.</text>
</comment>
<accession>A0A1V4L0W9</accession>
<evidence type="ECO:0000313" key="1">
    <source>
        <dbReference type="EMBL" id="OPJ90282.1"/>
    </source>
</evidence>
<protein>
    <submittedName>
        <fullName evidence="1">Uncharacterized protein</fullName>
    </submittedName>
</protein>
<name>A0A1V4L0W9_PATFA</name>
<dbReference type="AlphaFoldDB" id="A0A1V4L0W9"/>
<organism evidence="1 2">
    <name type="scientific">Patagioenas fasciata monilis</name>
    <dbReference type="NCBI Taxonomy" id="372326"/>
    <lineage>
        <taxon>Eukaryota</taxon>
        <taxon>Metazoa</taxon>
        <taxon>Chordata</taxon>
        <taxon>Craniata</taxon>
        <taxon>Vertebrata</taxon>
        <taxon>Euteleostomi</taxon>
        <taxon>Archelosauria</taxon>
        <taxon>Archosauria</taxon>
        <taxon>Dinosauria</taxon>
        <taxon>Saurischia</taxon>
        <taxon>Theropoda</taxon>
        <taxon>Coelurosauria</taxon>
        <taxon>Aves</taxon>
        <taxon>Neognathae</taxon>
        <taxon>Neoaves</taxon>
        <taxon>Columbimorphae</taxon>
        <taxon>Columbiformes</taxon>
        <taxon>Columbidae</taxon>
        <taxon>Patagioenas</taxon>
    </lineage>
</organism>
<dbReference type="EMBL" id="LSYS01000424">
    <property type="protein sequence ID" value="OPJ90282.1"/>
    <property type="molecule type" value="Genomic_DNA"/>
</dbReference>
<evidence type="ECO:0000313" key="2">
    <source>
        <dbReference type="Proteomes" id="UP000190648"/>
    </source>
</evidence>
<keyword evidence="2" id="KW-1185">Reference proteome</keyword>
<dbReference type="Proteomes" id="UP000190648">
    <property type="component" value="Unassembled WGS sequence"/>
</dbReference>
<reference evidence="1 2" key="1">
    <citation type="submission" date="2016-02" db="EMBL/GenBank/DDBJ databases">
        <title>Band-tailed pigeon sequencing and assembly.</title>
        <authorList>
            <person name="Soares A.E."/>
            <person name="Novak B.J."/>
            <person name="Rice E.S."/>
            <person name="O'Connell B."/>
            <person name="Chang D."/>
            <person name="Weber S."/>
            <person name="Shapiro B."/>
        </authorList>
    </citation>
    <scope>NUCLEOTIDE SEQUENCE [LARGE SCALE GENOMIC DNA]</scope>
    <source>
        <strain evidence="1">BTP2013</strain>
        <tissue evidence="1">Blood</tissue>
    </source>
</reference>
<proteinExistence type="predicted"/>